<dbReference type="InterPro" id="IPR023210">
    <property type="entry name" value="NADP_OxRdtase_dom"/>
</dbReference>
<dbReference type="EMBL" id="CP011058">
    <property type="protein sequence ID" value="AJY75222.1"/>
    <property type="molecule type" value="Genomic_DNA"/>
</dbReference>
<dbReference type="Pfam" id="PF00248">
    <property type="entry name" value="Aldo_ket_red"/>
    <property type="match status" value="1"/>
</dbReference>
<protein>
    <submittedName>
        <fullName evidence="2">Aldo/keto reductase</fullName>
    </submittedName>
</protein>
<dbReference type="InterPro" id="IPR050523">
    <property type="entry name" value="AKR_Detox_Biosynth"/>
</dbReference>
<gene>
    <name evidence="2" type="ORF">VN24_12340</name>
</gene>
<organism evidence="2 3">
    <name type="scientific">Paenibacillus beijingensis</name>
    <dbReference type="NCBI Taxonomy" id="1126833"/>
    <lineage>
        <taxon>Bacteria</taxon>
        <taxon>Bacillati</taxon>
        <taxon>Bacillota</taxon>
        <taxon>Bacilli</taxon>
        <taxon>Bacillales</taxon>
        <taxon>Paenibacillaceae</taxon>
        <taxon>Paenibacillus</taxon>
    </lineage>
</organism>
<dbReference type="InterPro" id="IPR036812">
    <property type="entry name" value="NAD(P)_OxRdtase_dom_sf"/>
</dbReference>
<dbReference type="STRING" id="1126833.VN24_12340"/>
<dbReference type="Gene3D" id="3.20.20.100">
    <property type="entry name" value="NADP-dependent oxidoreductase domain"/>
    <property type="match status" value="1"/>
</dbReference>
<name>A0A0D5NJQ9_9BACL</name>
<dbReference type="PRINTS" id="PR00069">
    <property type="entry name" value="ALDKETRDTASE"/>
</dbReference>
<dbReference type="OrthoDB" id="9773828at2"/>
<accession>A0A0D5NJQ9</accession>
<dbReference type="RefSeq" id="WP_045670655.1">
    <property type="nucleotide sequence ID" value="NZ_CP011058.1"/>
</dbReference>
<evidence type="ECO:0000259" key="1">
    <source>
        <dbReference type="Pfam" id="PF00248"/>
    </source>
</evidence>
<dbReference type="PANTHER" id="PTHR43364">
    <property type="entry name" value="NADH-SPECIFIC METHYLGLYOXAL REDUCTASE-RELATED"/>
    <property type="match status" value="1"/>
</dbReference>
<dbReference type="GO" id="GO:0005829">
    <property type="term" value="C:cytosol"/>
    <property type="evidence" value="ECO:0007669"/>
    <property type="project" value="TreeGrafter"/>
</dbReference>
<dbReference type="SUPFAM" id="SSF51430">
    <property type="entry name" value="NAD(P)-linked oxidoreductase"/>
    <property type="match status" value="1"/>
</dbReference>
<dbReference type="PROSITE" id="PS51257">
    <property type="entry name" value="PROKAR_LIPOPROTEIN"/>
    <property type="match status" value="1"/>
</dbReference>
<proteinExistence type="predicted"/>
<dbReference type="GO" id="GO:0016491">
    <property type="term" value="F:oxidoreductase activity"/>
    <property type="evidence" value="ECO:0007669"/>
    <property type="project" value="InterPro"/>
</dbReference>
<dbReference type="AlphaFoldDB" id="A0A0D5NJQ9"/>
<feature type="domain" description="NADP-dependent oxidoreductase" evidence="1">
    <location>
        <begin position="19"/>
        <end position="315"/>
    </location>
</feature>
<dbReference type="HOGENOM" id="CLU_023205_8_1_9"/>
<dbReference type="Proteomes" id="UP000032633">
    <property type="component" value="Chromosome"/>
</dbReference>
<keyword evidence="3" id="KW-1185">Reference proteome</keyword>
<dbReference type="PATRIC" id="fig|1126833.4.peg.2707"/>
<reference evidence="2 3" key="1">
    <citation type="journal article" date="2015" name="J. Biotechnol.">
        <title>Complete genome sequence of Paenibacillus beijingensis 7188(T) (=DSM 24997(T)), a novel rhizobacterium from jujube garden soil.</title>
        <authorList>
            <person name="Kwak Y."/>
            <person name="Shin J.H."/>
        </authorList>
    </citation>
    <scope>NUCLEOTIDE SEQUENCE [LARGE SCALE GENOMIC DNA]</scope>
    <source>
        <strain evidence="2 3">DSM 24997</strain>
    </source>
</reference>
<dbReference type="CDD" id="cd19092">
    <property type="entry name" value="AKR_BsYcsN_EcYdhF-like"/>
    <property type="match status" value="1"/>
</dbReference>
<reference evidence="3" key="2">
    <citation type="submission" date="2015-03" db="EMBL/GenBank/DDBJ databases">
        <title>Genome sequence of Paenibacillus beijingensis strain DSM 24997T.</title>
        <authorList>
            <person name="Kwak Y."/>
            <person name="Shin J.-H."/>
        </authorList>
    </citation>
    <scope>NUCLEOTIDE SEQUENCE [LARGE SCALE GENOMIC DNA]</scope>
    <source>
        <strain evidence="3">DSM 24997</strain>
    </source>
</reference>
<evidence type="ECO:0000313" key="3">
    <source>
        <dbReference type="Proteomes" id="UP000032633"/>
    </source>
</evidence>
<sequence>MNAIKPIPLQQRGLAASQLVLGCMGLGGGWDNSPVTAEHIKEGHAAVEAALESGITMFDHADIYTRGKAEQVFGQILRDKPDLRESIIIQSKCGIKLGSGEDGSNHFDFSEAHITSSVDGILQRLGVEYLDILLLHRPDPLMEPEEVARAFARLKESGKVRYFGVSNMSAGQIRLLQAYTEEPIVANQLEMSLERIGFLETGVHVNQEAAKDNVFPEGTLEFCRLENIQLQAWSPLAKGLFSGRPLDDQPDHVKKTAQLVGRLAEEKGTTREAVVLAWLMTHPAAIQPVIGTSNPARIRACKDAARLRLTRSEWYNLYTASRGKVLP</sequence>
<dbReference type="KEGG" id="pbj:VN24_12340"/>
<evidence type="ECO:0000313" key="2">
    <source>
        <dbReference type="EMBL" id="AJY75222.1"/>
    </source>
</evidence>
<dbReference type="PANTHER" id="PTHR43364:SF1">
    <property type="entry name" value="OXIDOREDUCTASE YDHF"/>
    <property type="match status" value="1"/>
</dbReference>
<dbReference type="InterPro" id="IPR020471">
    <property type="entry name" value="AKR"/>
</dbReference>